<dbReference type="RefSeq" id="WP_015409999.1">
    <property type="nucleotide sequence ID" value="NC_020388.1"/>
</dbReference>
<feature type="compositionally biased region" description="Low complexity" evidence="1">
    <location>
        <begin position="12"/>
        <end position="34"/>
    </location>
</feature>
<dbReference type="SUPFAM" id="SSF53067">
    <property type="entry name" value="Actin-like ATPase domain"/>
    <property type="match status" value="1"/>
</dbReference>
<evidence type="ECO:0000313" key="3">
    <source>
        <dbReference type="Proteomes" id="UP000011867"/>
    </source>
</evidence>
<evidence type="ECO:0000256" key="1">
    <source>
        <dbReference type="SAM" id="MobiDB-lite"/>
    </source>
</evidence>
<dbReference type="Gene3D" id="3.30.420.40">
    <property type="match status" value="1"/>
</dbReference>
<dbReference type="InterPro" id="IPR057331">
    <property type="entry name" value="Salactin"/>
</dbReference>
<protein>
    <recommendedName>
        <fullName evidence="4">Actin-like ATPase involved in cell morphogenesis</fullName>
    </recommendedName>
</protein>
<feature type="region of interest" description="Disordered" evidence="1">
    <location>
        <begin position="1"/>
        <end position="39"/>
    </location>
</feature>
<organism evidence="2 3">
    <name type="scientific">Natronomonas moolapensis (strain DSM 18674 / CECT 7526 / JCM 14361 / 8.8.11)</name>
    <dbReference type="NCBI Taxonomy" id="268739"/>
    <lineage>
        <taxon>Archaea</taxon>
        <taxon>Methanobacteriati</taxon>
        <taxon>Methanobacteriota</taxon>
        <taxon>Stenosarchaea group</taxon>
        <taxon>Halobacteria</taxon>
        <taxon>Halobacteriales</taxon>
        <taxon>Natronomonadaceae</taxon>
        <taxon>Natronomonas</taxon>
    </lineage>
</organism>
<dbReference type="EMBL" id="HF582854">
    <property type="protein sequence ID" value="CCQ37250.1"/>
    <property type="molecule type" value="Genomic_DNA"/>
</dbReference>
<evidence type="ECO:0008006" key="4">
    <source>
        <dbReference type="Google" id="ProtNLM"/>
    </source>
</evidence>
<dbReference type="eggNOG" id="arCOG04656">
    <property type="taxonomic scope" value="Archaea"/>
</dbReference>
<name>M1XL82_NATM8</name>
<gene>
    <name evidence="2" type="ordered locus">Nmlp_3108</name>
</gene>
<dbReference type="STRING" id="268739.Nmlp_3108"/>
<dbReference type="OrthoDB" id="301490at2157"/>
<dbReference type="Proteomes" id="UP000011867">
    <property type="component" value="Chromosome"/>
</dbReference>
<dbReference type="HOGENOM" id="CLU_757812_0_0_2"/>
<reference evidence="2 3" key="1">
    <citation type="journal article" date="2013" name="Genome Announc.">
        <title>Genome of the haloarchaeon Natronomonas moolapensis, a neutrophilic member of a previously haloalkaliphilic genus.</title>
        <authorList>
            <person name="Dyall-Smith M.L."/>
            <person name="Pfeiffer F."/>
            <person name="Oberwinkler T."/>
            <person name="Klee K."/>
            <person name="Rampp M."/>
            <person name="Palm P."/>
            <person name="Gross K."/>
            <person name="Schuster S.C."/>
            <person name="Oesterhelt D."/>
        </authorList>
    </citation>
    <scope>NUCLEOTIDE SEQUENCE [LARGE SCALE GENOMIC DNA]</scope>
    <source>
        <strain evidence="3">DSM 18674 / JCM 14361 / 8.8.11</strain>
    </source>
</reference>
<proteinExistence type="predicted"/>
<sequence>MSETESDGEGANGDTGAADDGSADGDGTSASGGDVANGGDGVAPVGVKLGSTRTVVVYPSPDGEGTEVVRTLTCLATYEDVLTGEERVLYGEEAAIEYPDTVEFMLRSGLPEDDDSAEAAATFFRELLAANDIPENSAVVYAIPTIDNEAGLANLEAVIEGSSIGGELVRSYPESLCGSLPAFESQLDAIDDIFVAINMGSTNLEVCAYRRGEQLVPLSTGSITGNEIDRRVANYVEEETQGRVNIDLTTAREYKEDHADFESFEPFTDVIQQPGGGSHEFTIEDSVMDACDEYVDEVVDEVANGFLPELANSHMKVYQLALEKPIVLTGGMACLPGIVEEVETRLSDELKRDVTAIRADRPDLAAAEGAYEMAGYLASNL</sequence>
<evidence type="ECO:0000313" key="2">
    <source>
        <dbReference type="EMBL" id="CCQ37250.1"/>
    </source>
</evidence>
<dbReference type="GeneID" id="14651702"/>
<dbReference type="InterPro" id="IPR043129">
    <property type="entry name" value="ATPase_NBD"/>
</dbReference>
<dbReference type="AlphaFoldDB" id="M1XL82"/>
<keyword evidence="3" id="KW-1185">Reference proteome</keyword>
<accession>M1XL82</accession>
<dbReference type="KEGG" id="nmo:Nmlp_3108"/>
<dbReference type="Pfam" id="PF25229">
    <property type="entry name" value="Salactin"/>
    <property type="match status" value="1"/>
</dbReference>